<sequence>MNMVYQFNDRDVDDQILWDPDIEELLSEIEDSNQEFFDNEWDKFIKTPNEIIESEKTDLGIVQLYIPSSYDDQTDPYIINSYTYISSIVPYGFINIYDYYVNNQLQHYKKHLHELSDIIHDNTHPNIRNYKKIILNYNPTVEIIKRVYYKGYTLAIIKTCWLRIFQKKFRNRQKKKRNFIRNINNIHYRELHGKWPNEYYMI</sequence>
<name>A0A6C0BUS1_9ZZZZ</name>
<evidence type="ECO:0000313" key="1">
    <source>
        <dbReference type="EMBL" id="QHS94993.1"/>
    </source>
</evidence>
<proteinExistence type="predicted"/>
<reference evidence="1" key="1">
    <citation type="journal article" date="2020" name="Nature">
        <title>Giant virus diversity and host interactions through global metagenomics.</title>
        <authorList>
            <person name="Schulz F."/>
            <person name="Roux S."/>
            <person name="Paez-Espino D."/>
            <person name="Jungbluth S."/>
            <person name="Walsh D.A."/>
            <person name="Denef V.J."/>
            <person name="McMahon K.D."/>
            <person name="Konstantinidis K.T."/>
            <person name="Eloe-Fadrosh E.A."/>
            <person name="Kyrpides N.C."/>
            <person name="Woyke T."/>
        </authorList>
    </citation>
    <scope>NUCLEOTIDE SEQUENCE</scope>
    <source>
        <strain evidence="1">GVMAG-M-3300018428-16</strain>
    </source>
</reference>
<accession>A0A6C0BUS1</accession>
<dbReference type="EMBL" id="MN739236">
    <property type="protein sequence ID" value="QHS94993.1"/>
    <property type="molecule type" value="Genomic_DNA"/>
</dbReference>
<organism evidence="1">
    <name type="scientific">viral metagenome</name>
    <dbReference type="NCBI Taxonomy" id="1070528"/>
    <lineage>
        <taxon>unclassified sequences</taxon>
        <taxon>metagenomes</taxon>
        <taxon>organismal metagenomes</taxon>
    </lineage>
</organism>
<protein>
    <submittedName>
        <fullName evidence="1">Uncharacterized protein</fullName>
    </submittedName>
</protein>
<dbReference type="AlphaFoldDB" id="A0A6C0BUS1"/>